<evidence type="ECO:0000256" key="4">
    <source>
        <dbReference type="ARBA" id="ARBA00022840"/>
    </source>
</evidence>
<name>A0A5P8K9I9_9ACTN</name>
<evidence type="ECO:0000256" key="1">
    <source>
        <dbReference type="ARBA" id="ARBA00022679"/>
    </source>
</evidence>
<dbReference type="GO" id="GO:0005524">
    <property type="term" value="F:ATP binding"/>
    <property type="evidence" value="ECO:0007669"/>
    <property type="project" value="UniProtKB-KW"/>
</dbReference>
<keyword evidence="1" id="KW-0808">Transferase</keyword>
<dbReference type="PANTHER" id="PTHR43289">
    <property type="entry name" value="MITOGEN-ACTIVATED PROTEIN KINASE KINASE KINASE 20-RELATED"/>
    <property type="match status" value="1"/>
</dbReference>
<evidence type="ECO:0000259" key="5">
    <source>
        <dbReference type="PROSITE" id="PS50011"/>
    </source>
</evidence>
<accession>A0A5P8K9I9</accession>
<keyword evidence="4" id="KW-0067">ATP-binding</keyword>
<dbReference type="AlphaFoldDB" id="A0A5P8K9I9"/>
<dbReference type="SUPFAM" id="SSF56112">
    <property type="entry name" value="Protein kinase-like (PK-like)"/>
    <property type="match status" value="1"/>
</dbReference>
<evidence type="ECO:0000256" key="2">
    <source>
        <dbReference type="ARBA" id="ARBA00022741"/>
    </source>
</evidence>
<feature type="domain" description="Protein kinase" evidence="5">
    <location>
        <begin position="44"/>
        <end position="298"/>
    </location>
</feature>
<gene>
    <name evidence="6" type="ORF">F9278_27605</name>
</gene>
<keyword evidence="3 6" id="KW-0418">Kinase</keyword>
<dbReference type="PROSITE" id="PS50011">
    <property type="entry name" value="PROTEIN_KINASE_DOM"/>
    <property type="match status" value="1"/>
</dbReference>
<dbReference type="GO" id="GO:0004674">
    <property type="term" value="F:protein serine/threonine kinase activity"/>
    <property type="evidence" value="ECO:0007669"/>
    <property type="project" value="TreeGrafter"/>
</dbReference>
<dbReference type="InterPro" id="IPR000719">
    <property type="entry name" value="Prot_kinase_dom"/>
</dbReference>
<sequence>MRLHPLHPASWVLDQVRSDGWEVHDLLSFTRASTLVLVSHGSAAPMVLKAGFGGNHVLAELDEDDRRAAYGFYWYAAMTEAERALTREDFRHEIDTARAATNADHVVPMLEEGSTDRFDWYTMPYCADGNFQPRLAAATAGHGENVAVGLGILADVAEGLRTLHERGIVHRDVYQENVLVHDGQGLITDLGASRRVDTPRGPARRGPEVHWPPEYSASYDHATPAADVFSLGVLVYRFVCADIPRHGHSQLDTAPTTLQPVIAAALAHAPEDRPTMSELRDALRRTAIPAIALAQRGH</sequence>
<keyword evidence="2" id="KW-0547">Nucleotide-binding</keyword>
<dbReference type="Pfam" id="PF00069">
    <property type="entry name" value="Pkinase"/>
    <property type="match status" value="1"/>
</dbReference>
<organism evidence="6 7">
    <name type="scientific">Streptomyces phaeolivaceus</name>
    <dbReference type="NCBI Taxonomy" id="2653200"/>
    <lineage>
        <taxon>Bacteria</taxon>
        <taxon>Bacillati</taxon>
        <taxon>Actinomycetota</taxon>
        <taxon>Actinomycetes</taxon>
        <taxon>Kitasatosporales</taxon>
        <taxon>Streptomycetaceae</taxon>
        <taxon>Streptomyces</taxon>
    </lineage>
</organism>
<evidence type="ECO:0000256" key="3">
    <source>
        <dbReference type="ARBA" id="ARBA00022777"/>
    </source>
</evidence>
<proteinExistence type="predicted"/>
<dbReference type="PANTHER" id="PTHR43289:SF34">
    <property type="entry name" value="SERINE_THREONINE-PROTEIN KINASE YBDM-RELATED"/>
    <property type="match status" value="1"/>
</dbReference>
<dbReference type="Gene3D" id="1.10.510.10">
    <property type="entry name" value="Transferase(Phosphotransferase) domain 1"/>
    <property type="match status" value="1"/>
</dbReference>
<dbReference type="RefSeq" id="WP_152170711.1">
    <property type="nucleotide sequence ID" value="NZ_CP045096.1"/>
</dbReference>
<protein>
    <submittedName>
        <fullName evidence="6">Protein kinase</fullName>
    </submittedName>
</protein>
<keyword evidence="7" id="KW-1185">Reference proteome</keyword>
<dbReference type="InterPro" id="IPR011009">
    <property type="entry name" value="Kinase-like_dom_sf"/>
</dbReference>
<evidence type="ECO:0000313" key="7">
    <source>
        <dbReference type="Proteomes" id="UP000327294"/>
    </source>
</evidence>
<dbReference type="KEGG" id="sphv:F9278_27605"/>
<evidence type="ECO:0000313" key="6">
    <source>
        <dbReference type="EMBL" id="QFQ99287.1"/>
    </source>
</evidence>
<dbReference type="EMBL" id="CP045096">
    <property type="protein sequence ID" value="QFQ99287.1"/>
    <property type="molecule type" value="Genomic_DNA"/>
</dbReference>
<reference evidence="6 7" key="1">
    <citation type="submission" date="2019-10" db="EMBL/GenBank/DDBJ databases">
        <title>Streptomyces sp. strain GY16 isolated from leaves of Broussonetia papyrifera.</title>
        <authorList>
            <person name="Mo P."/>
        </authorList>
    </citation>
    <scope>NUCLEOTIDE SEQUENCE [LARGE SCALE GENOMIC DNA]</scope>
    <source>
        <strain evidence="6 7">GY16</strain>
    </source>
</reference>
<dbReference type="Proteomes" id="UP000327294">
    <property type="component" value="Chromosome"/>
</dbReference>